<gene>
    <name evidence="1" type="ORF">SAMN05444972_10892</name>
</gene>
<dbReference type="EMBL" id="FPAA01000008">
    <property type="protein sequence ID" value="SFS81384.1"/>
    <property type="molecule type" value="Genomic_DNA"/>
</dbReference>
<dbReference type="Pfam" id="PF09580">
    <property type="entry name" value="Spore_YhcN_YlaJ"/>
    <property type="match status" value="1"/>
</dbReference>
<evidence type="ECO:0000313" key="1">
    <source>
        <dbReference type="EMBL" id="SFS81384.1"/>
    </source>
</evidence>
<name>A0A1I6SWL7_9BACL</name>
<keyword evidence="2" id="KW-1185">Reference proteome</keyword>
<dbReference type="Proteomes" id="UP000198660">
    <property type="component" value="Unassembled WGS sequence"/>
</dbReference>
<dbReference type="NCBIfam" id="TIGR02898">
    <property type="entry name" value="spore_YhcN_YlaJ"/>
    <property type="match status" value="1"/>
</dbReference>
<dbReference type="OrthoDB" id="1707228at2"/>
<reference evidence="2" key="1">
    <citation type="submission" date="2016-10" db="EMBL/GenBank/DDBJ databases">
        <authorList>
            <person name="Varghese N."/>
            <person name="Submissions S."/>
        </authorList>
    </citation>
    <scope>NUCLEOTIDE SEQUENCE [LARGE SCALE GENOMIC DNA]</scope>
    <source>
        <strain evidence="2">DSM 45789</strain>
    </source>
</reference>
<dbReference type="PROSITE" id="PS51257">
    <property type="entry name" value="PROKAR_LIPOPROTEIN"/>
    <property type="match status" value="1"/>
</dbReference>
<keyword evidence="1" id="KW-0449">Lipoprotein</keyword>
<dbReference type="InterPro" id="IPR014247">
    <property type="entry name" value="Spore_lipoprot_YhcN/YlaJ"/>
</dbReference>
<sequence length="171" mass="18915">MRFRNQWFVLTIAVPLVFTTVGCSISQKPQSMQKPNTQQVRYNESMRNTNPSNTTKPPVGQKMRTADDVSDALVKMNEIDAATTVVIRDTAYIGVAFANNYQGGMTSKLKNKVAKKAREIDSSLKRVYVSANPGFVDALENYARSVREGKPISGLVNGFMDLVGRTFPSSQ</sequence>
<organism evidence="1 2">
    <name type="scientific">Marininema halotolerans</name>
    <dbReference type="NCBI Taxonomy" id="1155944"/>
    <lineage>
        <taxon>Bacteria</taxon>
        <taxon>Bacillati</taxon>
        <taxon>Bacillota</taxon>
        <taxon>Bacilli</taxon>
        <taxon>Bacillales</taxon>
        <taxon>Thermoactinomycetaceae</taxon>
        <taxon>Marininema</taxon>
    </lineage>
</organism>
<dbReference type="GO" id="GO:0030435">
    <property type="term" value="P:sporulation resulting in formation of a cellular spore"/>
    <property type="evidence" value="ECO:0007669"/>
    <property type="project" value="InterPro"/>
</dbReference>
<dbReference type="RefSeq" id="WP_091837578.1">
    <property type="nucleotide sequence ID" value="NZ_FPAA01000008.1"/>
</dbReference>
<proteinExistence type="predicted"/>
<dbReference type="AlphaFoldDB" id="A0A1I6SWL7"/>
<dbReference type="InterPro" id="IPR019076">
    <property type="entry name" value="Spore_lipoprot_YhcN/YlaJ-like"/>
</dbReference>
<evidence type="ECO:0000313" key="2">
    <source>
        <dbReference type="Proteomes" id="UP000198660"/>
    </source>
</evidence>
<protein>
    <submittedName>
        <fullName evidence="1">Sporulation lipoprotein, YhcN/YlaJ family</fullName>
    </submittedName>
</protein>
<accession>A0A1I6SWL7</accession>